<dbReference type="Proteomes" id="UP000503462">
    <property type="component" value="Chromosome 3"/>
</dbReference>
<keyword evidence="3" id="KW-1185">Reference proteome</keyword>
<name>A0A6H0XYP0_9PEZI</name>
<feature type="region of interest" description="Disordered" evidence="1">
    <location>
        <begin position="1"/>
        <end position="28"/>
    </location>
</feature>
<sequence length="295" mass="32894">MSRTLTITPAPFKSSRLAIPPSPGSPRTPLTLSIRHSSPCNTIKAQCNPIDQVPPPSTPAPWLWQCHVCNRVYPLATTRCIDDGHRFCSGTTTIRKQKRTGKKIVKHQACASEFDYGGWRSYNEWRRSCLEAFGKRDSDTLPVSASDTRISSRSRDCWYYCDFPSECRWGKEIGLQKVQSTADLSSEAGGIKIRGSAQCLTLEDIPDQTLDMDQSAVTGDKIGITPFSIADVMPPCQDDLDLCEERRKRKSGGQLPSPLAPCSRTLLDRINALSNEDELKLAWDELEASLREPYL</sequence>
<evidence type="ECO:0000313" key="2">
    <source>
        <dbReference type="EMBL" id="QIW99780.1"/>
    </source>
</evidence>
<dbReference type="AlphaFoldDB" id="A0A6H0XYP0"/>
<evidence type="ECO:0000313" key="3">
    <source>
        <dbReference type="Proteomes" id="UP000503462"/>
    </source>
</evidence>
<evidence type="ECO:0000256" key="1">
    <source>
        <dbReference type="SAM" id="MobiDB-lite"/>
    </source>
</evidence>
<proteinExistence type="predicted"/>
<organism evidence="2 3">
    <name type="scientific">Peltaster fructicola</name>
    <dbReference type="NCBI Taxonomy" id="286661"/>
    <lineage>
        <taxon>Eukaryota</taxon>
        <taxon>Fungi</taxon>
        <taxon>Dikarya</taxon>
        <taxon>Ascomycota</taxon>
        <taxon>Pezizomycotina</taxon>
        <taxon>Dothideomycetes</taxon>
        <taxon>Dothideomycetes incertae sedis</taxon>
        <taxon>Peltaster</taxon>
    </lineage>
</organism>
<dbReference type="OrthoDB" id="5396104at2759"/>
<protein>
    <submittedName>
        <fullName evidence="2">Uncharacterized protein</fullName>
    </submittedName>
</protein>
<gene>
    <name evidence="2" type="ORF">AMS68_005298</name>
</gene>
<reference evidence="2 3" key="1">
    <citation type="journal article" date="2016" name="Sci. Rep.">
        <title>Peltaster fructicola genome reveals evolution from an invasive phytopathogen to an ectophytic parasite.</title>
        <authorList>
            <person name="Xu C."/>
            <person name="Chen H."/>
            <person name="Gleason M.L."/>
            <person name="Xu J.R."/>
            <person name="Liu H."/>
            <person name="Zhang R."/>
            <person name="Sun G."/>
        </authorList>
    </citation>
    <scope>NUCLEOTIDE SEQUENCE [LARGE SCALE GENOMIC DNA]</scope>
    <source>
        <strain evidence="2 3">LNHT1506</strain>
    </source>
</reference>
<dbReference type="EMBL" id="CP051141">
    <property type="protein sequence ID" value="QIW99780.1"/>
    <property type="molecule type" value="Genomic_DNA"/>
</dbReference>
<accession>A0A6H0XYP0</accession>